<evidence type="ECO:0000313" key="2">
    <source>
        <dbReference type="EMBL" id="GAA4633088.1"/>
    </source>
</evidence>
<evidence type="ECO:0000256" key="1">
    <source>
        <dbReference type="SAM" id="MobiDB-lite"/>
    </source>
</evidence>
<protein>
    <submittedName>
        <fullName evidence="2">Uncharacterized protein</fullName>
    </submittedName>
</protein>
<name>A0ABP8UL50_9ACTN</name>
<accession>A0ABP8UL50</accession>
<feature type="region of interest" description="Disordered" evidence="1">
    <location>
        <begin position="397"/>
        <end position="429"/>
    </location>
</feature>
<dbReference type="InterPro" id="IPR017642">
    <property type="entry name" value="DNA_S_mod_DndB"/>
</dbReference>
<sequence length="429" mass="47560">MIPAATMPPIEPEMGNEMTIPDELDLSAGQYIKGIKLNEKIFIAQTNFNQLKVITRNPTMLQEGARRPDYDDDLASEAEIHNLIQRALVGAKKNNVPKYRDYIERVVSGGVGVLPPMHLWSEQELKLVELGSTVYVLVPNDDHLLAIDGETQLTAHWTLSGSASPELKDLHRKYPLGVMIHHNVPIEEARQYFHDLNVLAVRPNTSLSLSMDTRDPVMQVVGGLEAKVQFLRGRIDRQSRQLPKRSTKVVTLQSLRQMVVNIARGISGIQYGTKPAPVDDIDLDDLKDVAVSWVNAYVNIFANEIVDRERYLAGAGSVLAAVGAMGQVLLQTEPSQRPVVEEKLLDMLREVDWSKGDQWVGIAGNRTPTGHFSVKGTKEVAYAVFNALTDRDNSSYVRVRQGGGSSRRSNHSISPHDSSEDLFGDLGID</sequence>
<dbReference type="Proteomes" id="UP001501442">
    <property type="component" value="Unassembled WGS sequence"/>
</dbReference>
<dbReference type="Pfam" id="PF14072">
    <property type="entry name" value="DndB"/>
    <property type="match status" value="1"/>
</dbReference>
<gene>
    <name evidence="2" type="ORF">GCM10023196_069220</name>
</gene>
<dbReference type="RefSeq" id="WP_345436065.1">
    <property type="nucleotide sequence ID" value="NZ_BAABHK010000011.1"/>
</dbReference>
<proteinExistence type="predicted"/>
<feature type="compositionally biased region" description="Acidic residues" evidence="1">
    <location>
        <begin position="420"/>
        <end position="429"/>
    </location>
</feature>
<organism evidence="2 3">
    <name type="scientific">Actinoallomurus vinaceus</name>
    <dbReference type="NCBI Taxonomy" id="1080074"/>
    <lineage>
        <taxon>Bacteria</taxon>
        <taxon>Bacillati</taxon>
        <taxon>Actinomycetota</taxon>
        <taxon>Actinomycetes</taxon>
        <taxon>Streptosporangiales</taxon>
        <taxon>Thermomonosporaceae</taxon>
        <taxon>Actinoallomurus</taxon>
    </lineage>
</organism>
<dbReference type="EMBL" id="BAABHK010000011">
    <property type="protein sequence ID" value="GAA4633088.1"/>
    <property type="molecule type" value="Genomic_DNA"/>
</dbReference>
<comment type="caution">
    <text evidence="2">The sequence shown here is derived from an EMBL/GenBank/DDBJ whole genome shotgun (WGS) entry which is preliminary data.</text>
</comment>
<evidence type="ECO:0000313" key="3">
    <source>
        <dbReference type="Proteomes" id="UP001501442"/>
    </source>
</evidence>
<reference evidence="3" key="1">
    <citation type="journal article" date="2019" name="Int. J. Syst. Evol. Microbiol.">
        <title>The Global Catalogue of Microorganisms (GCM) 10K type strain sequencing project: providing services to taxonomists for standard genome sequencing and annotation.</title>
        <authorList>
            <consortium name="The Broad Institute Genomics Platform"/>
            <consortium name="The Broad Institute Genome Sequencing Center for Infectious Disease"/>
            <person name="Wu L."/>
            <person name="Ma J."/>
        </authorList>
    </citation>
    <scope>NUCLEOTIDE SEQUENCE [LARGE SCALE GENOMIC DNA]</scope>
    <source>
        <strain evidence="3">JCM 17939</strain>
    </source>
</reference>
<keyword evidence="3" id="KW-1185">Reference proteome</keyword>